<gene>
    <name evidence="5" type="ORF">GBAR_LOCUS14924</name>
</gene>
<sequence length="526" mass="56565">MTSVEVQSPPPPPPDTEGESQAPTSSTGEEGESQAPTSSTGEEGAPASTYEWLASVPVLSSAGSTVYGWYEGSKNYTRASKYALDSVESSVKYVADTAASVVKGPITVVDSFAVKQLVKLEEKVPAIKTETEDVLEALDEQKKAVYTRISSGKDAITTRLVTGKDALVDRLHAGTEAVTKSGPAHLVSSGVNRTLKATENIVDYLLPEKPEDASSSKEKETELKVSGEAEDSSDEEEEEGEEGEKGEEGKDETSAERVKNISRKVKVRVYYRTLHRLDTVQEQCMTTLEHLKTNIDLLKMAHGAYDEVDKQYKHLQSSLRSIRTHLGSLVTTPTSSTSQDPVVTLLDDSEEGGVQLESMTPEEKATMFQGVLDYARQLSEKVHTAFQSVSSATSFLPHHLKSGASHALQVSQELYTTLKSAKVPTDIPASVLNKTSEVIDAQLGYVKQLGTYIKTSLKAKDKNESTVPTEVKTLLVPDEAEEDGSDSDEGEPPISRPLGGEGEPPISDPPGDEGEAEASLGSGDEK</sequence>
<protein>
    <submittedName>
        <fullName evidence="5">Perilipin-2</fullName>
    </submittedName>
</protein>
<evidence type="ECO:0000256" key="1">
    <source>
        <dbReference type="ARBA" id="ARBA00004502"/>
    </source>
</evidence>
<dbReference type="AlphaFoldDB" id="A0AA35WQZ2"/>
<dbReference type="EMBL" id="CASHTH010002190">
    <property type="protein sequence ID" value="CAI8025886.1"/>
    <property type="molecule type" value="Genomic_DNA"/>
</dbReference>
<dbReference type="GO" id="GO:0019915">
    <property type="term" value="P:lipid storage"/>
    <property type="evidence" value="ECO:0007669"/>
    <property type="project" value="TreeGrafter"/>
</dbReference>
<proteinExistence type="inferred from homology"/>
<feature type="compositionally biased region" description="Basic and acidic residues" evidence="4">
    <location>
        <begin position="206"/>
        <end position="227"/>
    </location>
</feature>
<keyword evidence="3" id="KW-0551">Lipid droplet</keyword>
<feature type="compositionally biased region" description="Basic and acidic residues" evidence="4">
    <location>
        <begin position="246"/>
        <end position="257"/>
    </location>
</feature>
<feature type="compositionally biased region" description="Acidic residues" evidence="4">
    <location>
        <begin position="478"/>
        <end position="491"/>
    </location>
</feature>
<dbReference type="GO" id="GO:0010890">
    <property type="term" value="P:positive regulation of triglyceride storage"/>
    <property type="evidence" value="ECO:0007669"/>
    <property type="project" value="TreeGrafter"/>
</dbReference>
<evidence type="ECO:0000313" key="5">
    <source>
        <dbReference type="EMBL" id="CAI8025886.1"/>
    </source>
</evidence>
<comment type="similarity">
    <text evidence="2">Belongs to the perilipin family.</text>
</comment>
<organism evidence="5 6">
    <name type="scientific">Geodia barretti</name>
    <name type="common">Barrett's horny sponge</name>
    <dbReference type="NCBI Taxonomy" id="519541"/>
    <lineage>
        <taxon>Eukaryota</taxon>
        <taxon>Metazoa</taxon>
        <taxon>Porifera</taxon>
        <taxon>Demospongiae</taxon>
        <taxon>Heteroscleromorpha</taxon>
        <taxon>Tetractinellida</taxon>
        <taxon>Astrophorina</taxon>
        <taxon>Geodiidae</taxon>
        <taxon>Geodia</taxon>
    </lineage>
</organism>
<feature type="region of interest" description="Disordered" evidence="4">
    <location>
        <begin position="206"/>
        <end position="257"/>
    </location>
</feature>
<feature type="region of interest" description="Disordered" evidence="4">
    <location>
        <begin position="475"/>
        <end position="526"/>
    </location>
</feature>
<evidence type="ECO:0000313" key="6">
    <source>
        <dbReference type="Proteomes" id="UP001174909"/>
    </source>
</evidence>
<dbReference type="Pfam" id="PF03036">
    <property type="entry name" value="Perilipin"/>
    <property type="match status" value="1"/>
</dbReference>
<feature type="region of interest" description="Disordered" evidence="4">
    <location>
        <begin position="1"/>
        <end position="48"/>
    </location>
</feature>
<dbReference type="GO" id="GO:0005811">
    <property type="term" value="C:lipid droplet"/>
    <property type="evidence" value="ECO:0007669"/>
    <property type="project" value="UniProtKB-SubCell"/>
</dbReference>
<evidence type="ECO:0000256" key="3">
    <source>
        <dbReference type="ARBA" id="ARBA00022677"/>
    </source>
</evidence>
<accession>A0AA35WQZ2</accession>
<comment type="caution">
    <text evidence="5">The sequence shown here is derived from an EMBL/GenBank/DDBJ whole genome shotgun (WGS) entry which is preliminary data.</text>
</comment>
<name>A0AA35WQZ2_GEOBA</name>
<dbReference type="PANTHER" id="PTHR14024:SF49">
    <property type="entry name" value="LIPID STORAGE DROPLETS SURFACE-BINDING PROTEIN 1"/>
    <property type="match status" value="1"/>
</dbReference>
<reference evidence="5" key="1">
    <citation type="submission" date="2023-03" db="EMBL/GenBank/DDBJ databases">
        <authorList>
            <person name="Steffen K."/>
            <person name="Cardenas P."/>
        </authorList>
    </citation>
    <scope>NUCLEOTIDE SEQUENCE</scope>
</reference>
<dbReference type="SUPFAM" id="SSF109775">
    <property type="entry name" value="Mannose-6-phosphate receptor binding protein 1 (Tip47), C-terminal domain"/>
    <property type="match status" value="1"/>
</dbReference>
<dbReference type="InterPro" id="IPR004279">
    <property type="entry name" value="Perilipin"/>
</dbReference>
<dbReference type="Gene3D" id="1.20.120.340">
    <property type="entry name" value="Flagellar protein FliS"/>
    <property type="match status" value="1"/>
</dbReference>
<dbReference type="Proteomes" id="UP001174909">
    <property type="component" value="Unassembled WGS sequence"/>
</dbReference>
<evidence type="ECO:0000256" key="4">
    <source>
        <dbReference type="SAM" id="MobiDB-lite"/>
    </source>
</evidence>
<keyword evidence="6" id="KW-1185">Reference proteome</keyword>
<feature type="compositionally biased region" description="Acidic residues" evidence="4">
    <location>
        <begin position="228"/>
        <end position="245"/>
    </location>
</feature>
<feature type="compositionally biased region" description="Polar residues" evidence="4">
    <location>
        <begin position="19"/>
        <end position="41"/>
    </location>
</feature>
<dbReference type="PANTHER" id="PTHR14024">
    <property type="entry name" value="PERILIPIN"/>
    <property type="match status" value="1"/>
</dbReference>
<dbReference type="GO" id="GO:0005829">
    <property type="term" value="C:cytosol"/>
    <property type="evidence" value="ECO:0007669"/>
    <property type="project" value="TreeGrafter"/>
</dbReference>
<evidence type="ECO:0000256" key="2">
    <source>
        <dbReference type="ARBA" id="ARBA00006311"/>
    </source>
</evidence>
<comment type="subcellular location">
    <subcellularLocation>
        <location evidence="1">Lipid droplet</location>
    </subcellularLocation>
</comment>